<name>A0A919G6W9_9ACTN</name>
<gene>
    <name evidence="2" type="ORF">GCM10018781_55840</name>
</gene>
<reference evidence="2" key="2">
    <citation type="submission" date="2020-09" db="EMBL/GenBank/DDBJ databases">
        <authorList>
            <person name="Sun Q."/>
            <person name="Ohkuma M."/>
        </authorList>
    </citation>
    <scope>NUCLEOTIDE SEQUENCE</scope>
    <source>
        <strain evidence="2">JCM 4646</strain>
    </source>
</reference>
<dbReference type="CDD" id="cd02440">
    <property type="entry name" value="AdoMet_MTases"/>
    <property type="match status" value="1"/>
</dbReference>
<dbReference type="SUPFAM" id="SSF53335">
    <property type="entry name" value="S-adenosyl-L-methionine-dependent methyltransferases"/>
    <property type="match status" value="1"/>
</dbReference>
<accession>A0A919G6W9</accession>
<dbReference type="RefSeq" id="WP_190213685.1">
    <property type="nucleotide sequence ID" value="NZ_BNBO01000040.1"/>
</dbReference>
<keyword evidence="3" id="KW-1185">Reference proteome</keyword>
<dbReference type="AlphaFoldDB" id="A0A919G6W9"/>
<evidence type="ECO:0008006" key="4">
    <source>
        <dbReference type="Google" id="ProtNLM"/>
    </source>
</evidence>
<dbReference type="Gene3D" id="3.40.50.150">
    <property type="entry name" value="Vaccinia Virus protein VP39"/>
    <property type="match status" value="1"/>
</dbReference>
<evidence type="ECO:0000256" key="1">
    <source>
        <dbReference type="SAM" id="MobiDB-lite"/>
    </source>
</evidence>
<dbReference type="InterPro" id="IPR006764">
    <property type="entry name" value="SAM_dep_MeTrfase_SAV2177_type"/>
</dbReference>
<organism evidence="2 3">
    <name type="scientific">Kitasatospora indigofera</name>
    <dbReference type="NCBI Taxonomy" id="67307"/>
    <lineage>
        <taxon>Bacteria</taxon>
        <taxon>Bacillati</taxon>
        <taxon>Actinomycetota</taxon>
        <taxon>Actinomycetes</taxon>
        <taxon>Kitasatosporales</taxon>
        <taxon>Streptomycetaceae</taxon>
        <taxon>Kitasatospora</taxon>
    </lineage>
</organism>
<dbReference type="Proteomes" id="UP000617734">
    <property type="component" value="Unassembled WGS sequence"/>
</dbReference>
<proteinExistence type="predicted"/>
<dbReference type="EMBL" id="BNBO01000040">
    <property type="protein sequence ID" value="GHH78951.1"/>
    <property type="molecule type" value="Genomic_DNA"/>
</dbReference>
<protein>
    <recommendedName>
        <fullName evidence="4">S-adenosyl methyltransferase</fullName>
    </recommendedName>
</protein>
<comment type="caution">
    <text evidence="2">The sequence shown here is derived from an EMBL/GenBank/DDBJ whole genome shotgun (WGS) entry which is preliminary data.</text>
</comment>
<feature type="region of interest" description="Disordered" evidence="1">
    <location>
        <begin position="1"/>
        <end position="21"/>
    </location>
</feature>
<dbReference type="Pfam" id="PF04672">
    <property type="entry name" value="Methyltransf_19"/>
    <property type="match status" value="1"/>
</dbReference>
<evidence type="ECO:0000313" key="2">
    <source>
        <dbReference type="EMBL" id="GHH78951.1"/>
    </source>
</evidence>
<evidence type="ECO:0000313" key="3">
    <source>
        <dbReference type="Proteomes" id="UP000617734"/>
    </source>
</evidence>
<dbReference type="GeneID" id="95355939"/>
<reference evidence="2" key="1">
    <citation type="journal article" date="2014" name="Int. J. Syst. Evol. Microbiol.">
        <title>Complete genome sequence of Corynebacterium casei LMG S-19264T (=DSM 44701T), isolated from a smear-ripened cheese.</title>
        <authorList>
            <consortium name="US DOE Joint Genome Institute (JGI-PGF)"/>
            <person name="Walter F."/>
            <person name="Albersmeier A."/>
            <person name="Kalinowski J."/>
            <person name="Ruckert C."/>
        </authorList>
    </citation>
    <scope>NUCLEOTIDE SEQUENCE</scope>
    <source>
        <strain evidence="2">JCM 4646</strain>
    </source>
</reference>
<dbReference type="InterPro" id="IPR029063">
    <property type="entry name" value="SAM-dependent_MTases_sf"/>
</dbReference>
<sequence>MTRPKGRAPAVGPAGRPGTPRAVGVIHVQPDATSGPEGLAPLPWYVPTPRSWPREDLRLDRPTSARVANLALGGKDHLGPDRTLLDLLQAEDQDWITTALRARQDLHRVLRRLAEDGSDQFLDLGCGLTTGAPGSPLAPIHTSILPICPTARIAYVDVDPMVMTHARALLHAPVPGQVRHVRADLTAPEGLLRELRRHSDVDWQRPIVVVLADVVHELSAPQARGLFSALRLALPLGSALVLTHRCTGESDREARVAGLFAQAALPWHPRGCDAVDALLDGWQRQAPAHGGDTAVVRTVVAYGGMK</sequence>